<evidence type="ECO:0000313" key="3">
    <source>
        <dbReference type="Proteomes" id="UP000419144"/>
    </source>
</evidence>
<dbReference type="VEuPathDB" id="TriTrypDB:LtaPh_2012021"/>
<gene>
    <name evidence="2" type="ORF">LtaPh_2012021</name>
</gene>
<organism evidence="2 3">
    <name type="scientific">Leishmania tarentolae</name>
    <name type="common">Sauroleishmania tarentolae</name>
    <dbReference type="NCBI Taxonomy" id="5689"/>
    <lineage>
        <taxon>Eukaryota</taxon>
        <taxon>Discoba</taxon>
        <taxon>Euglenozoa</taxon>
        <taxon>Kinetoplastea</taxon>
        <taxon>Metakinetoplastina</taxon>
        <taxon>Trypanosomatida</taxon>
        <taxon>Trypanosomatidae</taxon>
        <taxon>Leishmaniinae</taxon>
        <taxon>Leishmania</taxon>
        <taxon>lizard Leishmania</taxon>
    </lineage>
</organism>
<keyword evidence="3" id="KW-1185">Reference proteome</keyword>
<evidence type="ECO:0000256" key="1">
    <source>
        <dbReference type="SAM" id="MobiDB-lite"/>
    </source>
</evidence>
<feature type="region of interest" description="Disordered" evidence="1">
    <location>
        <begin position="1"/>
        <end position="70"/>
    </location>
</feature>
<sequence>MHPPREYLTPLTKPGGGESQGVSQTPRVTLAPCPSYGWHRPVRSVGSLRHSATQDPTQATSAAMHRTDLSTPRTLARVPARNGSASSRGYRRLLGFAALSVEQWSVRCDAPNGWSTHREGVREVGR</sequence>
<evidence type="ECO:0000313" key="2">
    <source>
        <dbReference type="EMBL" id="GET88180.1"/>
    </source>
</evidence>
<dbReference type="Proteomes" id="UP000419144">
    <property type="component" value="Unassembled WGS sequence"/>
</dbReference>
<reference evidence="2" key="1">
    <citation type="submission" date="2019-11" db="EMBL/GenBank/DDBJ databases">
        <title>Leishmania tarentolae CDS.</title>
        <authorList>
            <person name="Goto Y."/>
            <person name="Yamagishi J."/>
        </authorList>
    </citation>
    <scope>NUCLEOTIDE SEQUENCE [LARGE SCALE GENOMIC DNA]</scope>
    <source>
        <strain evidence="2">Parrot Tar II</strain>
    </source>
</reference>
<feature type="compositionally biased region" description="Polar residues" evidence="1">
    <location>
        <begin position="50"/>
        <end position="61"/>
    </location>
</feature>
<proteinExistence type="predicted"/>
<comment type="caution">
    <text evidence="2">The sequence shown here is derived from an EMBL/GenBank/DDBJ whole genome shotgun (WGS) entry which is preliminary data.</text>
</comment>
<accession>A0A640KEN8</accession>
<protein>
    <submittedName>
        <fullName evidence="2">Unspecified product</fullName>
    </submittedName>
</protein>
<dbReference type="EMBL" id="BLBS01000025">
    <property type="protein sequence ID" value="GET88180.1"/>
    <property type="molecule type" value="Genomic_DNA"/>
</dbReference>
<name>A0A640KEN8_LEITA</name>
<dbReference type="AlphaFoldDB" id="A0A640KEN8"/>